<comment type="caution">
    <text evidence="7">The sequence shown here is derived from an EMBL/GenBank/DDBJ whole genome shotgun (WGS) entry which is preliminary data.</text>
</comment>
<accession>H5UXR0</accession>
<feature type="domain" description="Fimbrial-type adhesion" evidence="6">
    <location>
        <begin position="28"/>
        <end position="173"/>
    </location>
</feature>
<evidence type="ECO:0000256" key="4">
    <source>
        <dbReference type="ARBA" id="ARBA00023263"/>
    </source>
</evidence>
<reference evidence="7 8" key="1">
    <citation type="submission" date="2012-02" db="EMBL/GenBank/DDBJ databases">
        <title>Whole genome shotgun sequence of Escherichia hermannii NBRC 105704.</title>
        <authorList>
            <person name="Yoshida I."/>
            <person name="Hosoyama A."/>
            <person name="Tsuchikane K."/>
            <person name="Katsumata H."/>
            <person name="Yamazaki S."/>
            <person name="Fujita N."/>
        </authorList>
    </citation>
    <scope>NUCLEOTIDE SEQUENCE [LARGE SCALE GENOMIC DNA]</scope>
    <source>
        <strain evidence="7 8">NBRC 105704</strain>
    </source>
</reference>
<organism evidence="7 8">
    <name type="scientific">Atlantibacter hermannii NBRC 105704</name>
    <dbReference type="NCBI Taxonomy" id="1115512"/>
    <lineage>
        <taxon>Bacteria</taxon>
        <taxon>Pseudomonadati</taxon>
        <taxon>Pseudomonadota</taxon>
        <taxon>Gammaproteobacteria</taxon>
        <taxon>Enterobacterales</taxon>
        <taxon>Enterobacteriaceae</taxon>
        <taxon>Atlantibacter</taxon>
    </lineage>
</organism>
<dbReference type="Gene3D" id="2.60.40.1090">
    <property type="entry name" value="Fimbrial-type adhesion domain"/>
    <property type="match status" value="1"/>
</dbReference>
<dbReference type="InterPro" id="IPR008966">
    <property type="entry name" value="Adhesion_dom_sf"/>
</dbReference>
<evidence type="ECO:0000313" key="8">
    <source>
        <dbReference type="Proteomes" id="UP000010297"/>
    </source>
</evidence>
<dbReference type="GO" id="GO:0009289">
    <property type="term" value="C:pilus"/>
    <property type="evidence" value="ECO:0007669"/>
    <property type="project" value="UniProtKB-SubCell"/>
</dbReference>
<dbReference type="InterPro" id="IPR000259">
    <property type="entry name" value="Adhesion_dom_fimbrial"/>
</dbReference>
<dbReference type="InterPro" id="IPR036937">
    <property type="entry name" value="Adhesion_dom_fimbrial_sf"/>
</dbReference>
<dbReference type="AlphaFoldDB" id="H5UXR0"/>
<evidence type="ECO:0000256" key="2">
    <source>
        <dbReference type="ARBA" id="ARBA00006671"/>
    </source>
</evidence>
<dbReference type="SUPFAM" id="SSF49401">
    <property type="entry name" value="Bacterial adhesins"/>
    <property type="match status" value="1"/>
</dbReference>
<dbReference type="Proteomes" id="UP000010297">
    <property type="component" value="Unassembled WGS sequence"/>
</dbReference>
<comment type="similarity">
    <text evidence="2">Belongs to the fimbrial protein family.</text>
</comment>
<evidence type="ECO:0000313" key="7">
    <source>
        <dbReference type="EMBL" id="GAB50691.1"/>
    </source>
</evidence>
<dbReference type="PANTHER" id="PTHR33420">
    <property type="entry name" value="FIMBRIAL SUBUNIT ELFA-RELATED"/>
    <property type="match status" value="1"/>
</dbReference>
<dbReference type="InterPro" id="IPR050263">
    <property type="entry name" value="Bact_Fimbrial_Adh_Pro"/>
</dbReference>
<dbReference type="RefSeq" id="WP_002463409.1">
    <property type="nucleotide sequence ID" value="NZ_BAFF01000001.1"/>
</dbReference>
<name>H5UXR0_ATLHE</name>
<keyword evidence="4" id="KW-0281">Fimbrium</keyword>
<dbReference type="GO" id="GO:0043709">
    <property type="term" value="P:cell adhesion involved in single-species biofilm formation"/>
    <property type="evidence" value="ECO:0007669"/>
    <property type="project" value="TreeGrafter"/>
</dbReference>
<evidence type="ECO:0000259" key="6">
    <source>
        <dbReference type="Pfam" id="PF00419"/>
    </source>
</evidence>
<sequence length="173" mass="17670">MTSKLTLAVVLAAMSMSASVLAADGTVNFTGTITDKACTVDTGSKNQTVDMGTVATTAFGAKGDTAAAKSFTIKLTTCPTDVTTNGAAVRFDGMAKDGDPSVLALDAASVATDVGIQIKDNANKVVKLFENSSVYTLVQGDNNLNFTARYISTADTVGAGTANSSAQFTIIYQ</sequence>
<evidence type="ECO:0000256" key="3">
    <source>
        <dbReference type="ARBA" id="ARBA00022729"/>
    </source>
</evidence>
<comment type="subcellular location">
    <subcellularLocation>
        <location evidence="1">Fimbrium</location>
    </subcellularLocation>
</comment>
<dbReference type="PANTHER" id="PTHR33420:SF3">
    <property type="entry name" value="FIMBRIAL SUBUNIT ELFA"/>
    <property type="match status" value="1"/>
</dbReference>
<protein>
    <submittedName>
        <fullName evidence="7">Putative fimbrial-like protein</fullName>
    </submittedName>
</protein>
<keyword evidence="8" id="KW-1185">Reference proteome</keyword>
<feature type="signal peptide" evidence="5">
    <location>
        <begin position="1"/>
        <end position="22"/>
    </location>
</feature>
<evidence type="ECO:0000256" key="1">
    <source>
        <dbReference type="ARBA" id="ARBA00004561"/>
    </source>
</evidence>
<dbReference type="Pfam" id="PF00419">
    <property type="entry name" value="Fimbrial"/>
    <property type="match status" value="1"/>
</dbReference>
<dbReference type="GeneID" id="92829333"/>
<dbReference type="eggNOG" id="COG3539">
    <property type="taxonomic scope" value="Bacteria"/>
</dbReference>
<keyword evidence="3 5" id="KW-0732">Signal</keyword>
<gene>
    <name evidence="7" type="ORF">EH105704_01_07030</name>
</gene>
<proteinExistence type="inferred from homology"/>
<evidence type="ECO:0000256" key="5">
    <source>
        <dbReference type="SAM" id="SignalP"/>
    </source>
</evidence>
<feature type="chain" id="PRO_5003599125" evidence="5">
    <location>
        <begin position="23"/>
        <end position="173"/>
    </location>
</feature>
<dbReference type="EMBL" id="BAFF01000001">
    <property type="protein sequence ID" value="GAB50691.1"/>
    <property type="molecule type" value="Genomic_DNA"/>
</dbReference>